<dbReference type="PANTHER" id="PTHR30600">
    <property type="entry name" value="CYTOCHROME C PEROXIDASE-RELATED"/>
    <property type="match status" value="1"/>
</dbReference>
<feature type="domain" description="Cytochrome c" evidence="10">
    <location>
        <begin position="230"/>
        <end position="365"/>
    </location>
</feature>
<evidence type="ECO:0000256" key="7">
    <source>
        <dbReference type="ARBA" id="ARBA00023004"/>
    </source>
</evidence>
<dbReference type="Gene3D" id="1.10.760.10">
    <property type="entry name" value="Cytochrome c-like domain"/>
    <property type="match status" value="2"/>
</dbReference>
<gene>
    <name evidence="11" type="ORF">JYP53_14360</name>
</gene>
<organism evidence="11 12">
    <name type="scientific">Marinobacter daepoensis</name>
    <dbReference type="NCBI Taxonomy" id="262077"/>
    <lineage>
        <taxon>Bacteria</taxon>
        <taxon>Pseudomonadati</taxon>
        <taxon>Pseudomonadota</taxon>
        <taxon>Gammaproteobacteria</taxon>
        <taxon>Pseudomonadales</taxon>
        <taxon>Marinobacteraceae</taxon>
        <taxon>Marinobacter</taxon>
    </lineage>
</organism>
<dbReference type="InterPro" id="IPR026259">
    <property type="entry name" value="MauG/Cytc_peroxidase"/>
</dbReference>
<dbReference type="PROSITE" id="PS51007">
    <property type="entry name" value="CYTC"/>
    <property type="match status" value="1"/>
</dbReference>
<dbReference type="SUPFAM" id="SSF46626">
    <property type="entry name" value="Cytochrome c"/>
    <property type="match status" value="2"/>
</dbReference>
<dbReference type="InterPro" id="IPR036909">
    <property type="entry name" value="Cyt_c-like_dom_sf"/>
</dbReference>
<evidence type="ECO:0000256" key="3">
    <source>
        <dbReference type="ARBA" id="ARBA00022723"/>
    </source>
</evidence>
<evidence type="ECO:0000256" key="1">
    <source>
        <dbReference type="ARBA" id="ARBA00004418"/>
    </source>
</evidence>
<keyword evidence="7 8" id="KW-0408">Iron</keyword>
<evidence type="ECO:0000256" key="9">
    <source>
        <dbReference type="SAM" id="SignalP"/>
    </source>
</evidence>
<keyword evidence="12" id="KW-1185">Reference proteome</keyword>
<accession>A0ABS3BGW0</accession>
<comment type="caution">
    <text evidence="11">The sequence shown here is derived from an EMBL/GenBank/DDBJ whole genome shotgun (WGS) entry which is preliminary data.</text>
</comment>
<dbReference type="Proteomes" id="UP000664344">
    <property type="component" value="Unassembled WGS sequence"/>
</dbReference>
<dbReference type="InterPro" id="IPR009056">
    <property type="entry name" value="Cyt_c-like_dom"/>
</dbReference>
<proteinExistence type="predicted"/>
<evidence type="ECO:0000256" key="2">
    <source>
        <dbReference type="ARBA" id="ARBA00022617"/>
    </source>
</evidence>
<dbReference type="Pfam" id="PF03150">
    <property type="entry name" value="CCP_MauG"/>
    <property type="match status" value="1"/>
</dbReference>
<sequence length="378" mass="41227">MMLRYSVLAGVLLFVAGSAFGHENADPSQSMPSALRAWYSADQSDWPEPDLDDSVDARPLAALPLNPPAAARTAIESAQVELGKRLFFEPLLSASGQHACASCHDPDLGWADGRRFSFGHDRQRGELNSPTILNAGFLSEVFWDGRAASLEEQAMASILNPVEMAGEPQQLVTRLQSIEGYRDRFAEAFPGQAISFARVASAIAAFVRVQNTPNTAFDRFMRGDRTALDDQALWGLHLFRTKARCLNCHSGALLSDGKYHHLGTSFYGVGNFQGRYAVTTEKPDFSAFRTAPLRNVSATAPYMHNGLLDSLDHVLASYNMGWWQNSPSSEAANDPRFAKLSPLIKPLNLSKDELVALKAFLTALGSGGSKTEPPQLPR</sequence>
<keyword evidence="6" id="KW-0560">Oxidoreductase</keyword>
<protein>
    <submittedName>
        <fullName evidence="11">Methylamine utilization protein mauG</fullName>
    </submittedName>
</protein>
<feature type="signal peptide" evidence="9">
    <location>
        <begin position="1"/>
        <end position="21"/>
    </location>
</feature>
<evidence type="ECO:0000256" key="5">
    <source>
        <dbReference type="ARBA" id="ARBA00022764"/>
    </source>
</evidence>
<dbReference type="PIRSF" id="PIRSF000294">
    <property type="entry name" value="Cytochrome-c_peroxidase"/>
    <property type="match status" value="1"/>
</dbReference>
<keyword evidence="3 8" id="KW-0479">Metal-binding</keyword>
<comment type="subcellular location">
    <subcellularLocation>
        <location evidence="1">Periplasm</location>
    </subcellularLocation>
</comment>
<evidence type="ECO:0000313" key="12">
    <source>
        <dbReference type="Proteomes" id="UP000664344"/>
    </source>
</evidence>
<keyword evidence="4 9" id="KW-0732">Signal</keyword>
<keyword evidence="5" id="KW-0574">Periplasm</keyword>
<keyword evidence="2 8" id="KW-0349">Heme</keyword>
<dbReference type="PANTHER" id="PTHR30600:SF10">
    <property type="entry name" value="BLL6722 PROTEIN"/>
    <property type="match status" value="1"/>
</dbReference>
<feature type="chain" id="PRO_5046782480" evidence="9">
    <location>
        <begin position="22"/>
        <end position="378"/>
    </location>
</feature>
<evidence type="ECO:0000256" key="4">
    <source>
        <dbReference type="ARBA" id="ARBA00022729"/>
    </source>
</evidence>
<dbReference type="InterPro" id="IPR051395">
    <property type="entry name" value="Cytochrome_c_Peroxidase/MauG"/>
</dbReference>
<evidence type="ECO:0000313" key="11">
    <source>
        <dbReference type="EMBL" id="MBN7771083.1"/>
    </source>
</evidence>
<name>A0ABS3BGW0_9GAMM</name>
<dbReference type="InterPro" id="IPR004852">
    <property type="entry name" value="Di-haem_cyt_c_peroxidsae"/>
</dbReference>
<reference evidence="11 12" key="1">
    <citation type="submission" date="2021-02" db="EMBL/GenBank/DDBJ databases">
        <title>PHA producing bacteria isolated from coastal sediment in Guangdong, Shenzhen.</title>
        <authorList>
            <person name="Zheng W."/>
            <person name="Yu S."/>
            <person name="Huang Y."/>
        </authorList>
    </citation>
    <scope>NUCLEOTIDE SEQUENCE [LARGE SCALE GENOMIC DNA]</scope>
    <source>
        <strain evidence="11 12">TN21-5</strain>
    </source>
</reference>
<evidence type="ECO:0000256" key="6">
    <source>
        <dbReference type="ARBA" id="ARBA00023002"/>
    </source>
</evidence>
<dbReference type="RefSeq" id="WP_029652733.1">
    <property type="nucleotide sequence ID" value="NZ_JAFKDB010000019.1"/>
</dbReference>
<dbReference type="EMBL" id="JAFKDB010000019">
    <property type="protein sequence ID" value="MBN7771083.1"/>
    <property type="molecule type" value="Genomic_DNA"/>
</dbReference>
<evidence type="ECO:0000256" key="8">
    <source>
        <dbReference type="PROSITE-ProRule" id="PRU00433"/>
    </source>
</evidence>
<evidence type="ECO:0000259" key="10">
    <source>
        <dbReference type="PROSITE" id="PS51007"/>
    </source>
</evidence>